<gene>
    <name evidence="1" type="ORF">GETHLI_19260</name>
</gene>
<dbReference type="Proteomes" id="UP001165069">
    <property type="component" value="Unassembled WGS sequence"/>
</dbReference>
<name>A0ABQ5QHA0_9BACT</name>
<dbReference type="EMBL" id="BSDE01000003">
    <property type="protein sequence ID" value="GLH73424.1"/>
    <property type="molecule type" value="Genomic_DNA"/>
</dbReference>
<accession>A0ABQ5QHA0</accession>
<comment type="caution">
    <text evidence="1">The sequence shown here is derived from an EMBL/GenBank/DDBJ whole genome shotgun (WGS) entry which is preliminary data.</text>
</comment>
<proteinExistence type="predicted"/>
<evidence type="ECO:0008006" key="3">
    <source>
        <dbReference type="Google" id="ProtNLM"/>
    </source>
</evidence>
<evidence type="ECO:0000313" key="1">
    <source>
        <dbReference type="EMBL" id="GLH73424.1"/>
    </source>
</evidence>
<reference evidence="1 2" key="1">
    <citation type="journal article" date="2023" name="Antonie Van Leeuwenhoek">
        <title>Mesoterricola silvestris gen. nov., sp. nov., Mesoterricola sediminis sp. nov., Geothrix oryzae sp. nov., Geothrix edaphica sp. nov., Geothrix rubra sp. nov., and Geothrix limicola sp. nov., six novel members of Acidobacteriota isolated from soils.</title>
        <authorList>
            <person name="Itoh H."/>
            <person name="Sugisawa Y."/>
            <person name="Mise K."/>
            <person name="Xu Z."/>
            <person name="Kuniyasu M."/>
            <person name="Ushijima N."/>
            <person name="Kawano K."/>
            <person name="Kobayashi E."/>
            <person name="Shiratori Y."/>
            <person name="Masuda Y."/>
            <person name="Senoo K."/>
        </authorList>
    </citation>
    <scope>NUCLEOTIDE SEQUENCE [LARGE SCALE GENOMIC DNA]</scope>
    <source>
        <strain evidence="1 2">Red804</strain>
    </source>
</reference>
<dbReference type="InterPro" id="IPR008023">
    <property type="entry name" value="DUF748"/>
</dbReference>
<organism evidence="1 2">
    <name type="scientific">Geothrix limicola</name>
    <dbReference type="NCBI Taxonomy" id="2927978"/>
    <lineage>
        <taxon>Bacteria</taxon>
        <taxon>Pseudomonadati</taxon>
        <taxon>Acidobacteriota</taxon>
        <taxon>Holophagae</taxon>
        <taxon>Holophagales</taxon>
        <taxon>Holophagaceae</taxon>
        <taxon>Geothrix</taxon>
    </lineage>
</organism>
<evidence type="ECO:0000313" key="2">
    <source>
        <dbReference type="Proteomes" id="UP001165069"/>
    </source>
</evidence>
<dbReference type="Pfam" id="PF05359">
    <property type="entry name" value="DUF748"/>
    <property type="match status" value="2"/>
</dbReference>
<keyword evidence="2" id="KW-1185">Reference proteome</keyword>
<sequence>MTKPGKPPGRWKRFLKICRAHRGKSLLIGFSLMALILSFFGDALLAEPMRGWAERTMNSKLKGYTVRIGRVHPHLWRAAFDLNDLVVKQDSHPETSVADFGALKFSLMLRELLRFKVVGDLTLVRPALHLNLTQIREEAQSHMGLKERGWQSAVESIFPFKLNQVKVQDGSLLYLSDRTASKPIQLTRVFMTARNVRNLAAAKRTYPSPITMEGMLFDTGRVWFKGEADFLREPYVAAHGDIRLQQVPLDRLSPLAQEYQLKTTGGFLSLQGSMEYTPEGQTAHLSDVELEGLRLDYVTSGATKAVEKQHAQQAVKLAEKVRNAPKLRLDIDVLRLKNSQFGFENRRTTPSYRVFMSHLNLDLEHLSNHQGAQHSDFHARGDLMGSGTTTLKGRIRSTARPADFAVSLEVEDAKLVDLNGMLMAHAGVDVADGLFSLYTEIAVKNGQVEGYVKPLIKNLRISDRQKDVAKPFRQRMKLHGMQFLANLFKNHSTHAVATVAHISGSTGGPKTSEWEVIRKLIGNGIFQAILPGFLSPSKTVAAPAPETHPRLALKPD</sequence>
<protein>
    <recommendedName>
        <fullName evidence="3">DUF748 domain-containing protein</fullName>
    </recommendedName>
</protein>